<dbReference type="AlphaFoldDB" id="A0A378RS46"/>
<dbReference type="InterPro" id="IPR022644">
    <property type="entry name" value="De-COase2_N"/>
</dbReference>
<accession>A0A378RS46</accession>
<comment type="pathway">
    <text evidence="7">Amino-acid biosynthesis; L-lysine biosynthesis via DAP pathway; L-lysine from DL-2,6-diaminopimelate: step 1/1.</text>
</comment>
<dbReference type="PROSITE" id="PS00878">
    <property type="entry name" value="ODR_DC_2_1"/>
    <property type="match status" value="1"/>
</dbReference>
<keyword evidence="7" id="KW-0457">Lysine biosynthesis</keyword>
<sequence>MISTAILEQLKKEETPLYYYDLPLLRATISAAKAAADQWGFHIHYAVKANNNPRILQEISTLGLGADCVSGLEIETAIAHGFQAKSIVFAGVGKTEKEIRVALSQGILAFNVESLEELQVIDAIAREMETHASVALRINPNIDANTHHYITTGLDENKFGIMMHELEDCLTLIHSNESALALVGLHFHVGSQITDWTVFKRLCLKVNEWNTWFIERGIVVPILNVGGGVGINYKNPDGEAIVDFANFFALFHRFLEPKPGQQVHFELGRSLVANCGSLISRVLYIKKGVNKNFAILDAGMTELLRPALYQAYHQIQRLEQGELPVEATEKYEVVGPICESSDCFGKNVELPVLVRGELVAIRSAGAYGEVMSSRYNLRQPLQFYFEE</sequence>
<dbReference type="Gene3D" id="3.20.20.10">
    <property type="entry name" value="Alanine racemase"/>
    <property type="match status" value="1"/>
</dbReference>
<dbReference type="NCBIfam" id="TIGR01048">
    <property type="entry name" value="lysA"/>
    <property type="match status" value="1"/>
</dbReference>
<dbReference type="PANTHER" id="PTHR43727">
    <property type="entry name" value="DIAMINOPIMELATE DECARBOXYLASE"/>
    <property type="match status" value="1"/>
</dbReference>
<dbReference type="InterPro" id="IPR009006">
    <property type="entry name" value="Ala_racemase/Decarboxylase_C"/>
</dbReference>
<evidence type="ECO:0000256" key="4">
    <source>
        <dbReference type="ARBA" id="ARBA00023239"/>
    </source>
</evidence>
<dbReference type="InterPro" id="IPR022657">
    <property type="entry name" value="De-COase2_CS"/>
</dbReference>
<dbReference type="EC" id="4.1.1.20" evidence="5 7"/>
<evidence type="ECO:0000256" key="7">
    <source>
        <dbReference type="RuleBase" id="RU003738"/>
    </source>
</evidence>
<dbReference type="Proteomes" id="UP000255024">
    <property type="component" value="Unassembled WGS sequence"/>
</dbReference>
<dbReference type="PANTHER" id="PTHR43727:SF2">
    <property type="entry name" value="GROUP IV DECARBOXYLASE"/>
    <property type="match status" value="1"/>
</dbReference>
<keyword evidence="4 7" id="KW-0456">Lyase</keyword>
<dbReference type="FunFam" id="3.20.20.10:FF:000003">
    <property type="entry name" value="Diaminopimelate decarboxylase"/>
    <property type="match status" value="1"/>
</dbReference>
<evidence type="ECO:0000259" key="8">
    <source>
        <dbReference type="Pfam" id="PF02784"/>
    </source>
</evidence>
<dbReference type="RefSeq" id="WP_115091439.1">
    <property type="nucleotide sequence ID" value="NZ_UGQL01000001.1"/>
</dbReference>
<evidence type="ECO:0000256" key="6">
    <source>
        <dbReference type="PIRSR" id="PIRSR600183-50"/>
    </source>
</evidence>
<keyword evidence="3 6" id="KW-0663">Pyridoxal phosphate</keyword>
<organism evidence="9 10">
    <name type="scientific">Myroides odoratus</name>
    <name type="common">Flavobacterium odoratum</name>
    <dbReference type="NCBI Taxonomy" id="256"/>
    <lineage>
        <taxon>Bacteria</taxon>
        <taxon>Pseudomonadati</taxon>
        <taxon>Bacteroidota</taxon>
        <taxon>Flavobacteriia</taxon>
        <taxon>Flavobacteriales</taxon>
        <taxon>Flavobacteriaceae</taxon>
        <taxon>Myroides</taxon>
    </lineage>
</organism>
<evidence type="ECO:0000256" key="5">
    <source>
        <dbReference type="NCBIfam" id="TIGR01048"/>
    </source>
</evidence>
<dbReference type="GO" id="GO:0008836">
    <property type="term" value="F:diaminopimelate decarboxylase activity"/>
    <property type="evidence" value="ECO:0007669"/>
    <property type="project" value="UniProtKB-UniRule"/>
</dbReference>
<dbReference type="EMBL" id="UGQL01000001">
    <property type="protein sequence ID" value="STZ28510.1"/>
    <property type="molecule type" value="Genomic_DNA"/>
</dbReference>
<dbReference type="InterPro" id="IPR000183">
    <property type="entry name" value="Orn/DAP/Arg_de-COase"/>
</dbReference>
<evidence type="ECO:0000256" key="1">
    <source>
        <dbReference type="ARBA" id="ARBA00001933"/>
    </source>
</evidence>
<evidence type="ECO:0000256" key="2">
    <source>
        <dbReference type="ARBA" id="ARBA00022793"/>
    </source>
</evidence>
<keyword evidence="10" id="KW-1185">Reference proteome</keyword>
<evidence type="ECO:0000313" key="10">
    <source>
        <dbReference type="Proteomes" id="UP000255024"/>
    </source>
</evidence>
<dbReference type="CDD" id="cd06828">
    <property type="entry name" value="PLPDE_III_DapDC"/>
    <property type="match status" value="1"/>
</dbReference>
<feature type="active site" description="Proton donor" evidence="6">
    <location>
        <position position="338"/>
    </location>
</feature>
<dbReference type="SUPFAM" id="SSF50621">
    <property type="entry name" value="Alanine racemase C-terminal domain-like"/>
    <property type="match status" value="1"/>
</dbReference>
<dbReference type="PRINTS" id="PR01181">
    <property type="entry name" value="DAPDCRBXLASE"/>
</dbReference>
<keyword evidence="7" id="KW-0028">Amino-acid biosynthesis</keyword>
<evidence type="ECO:0000313" key="9">
    <source>
        <dbReference type="EMBL" id="STZ28510.1"/>
    </source>
</evidence>
<dbReference type="SUPFAM" id="SSF51419">
    <property type="entry name" value="PLP-binding barrel"/>
    <property type="match status" value="1"/>
</dbReference>
<protein>
    <recommendedName>
        <fullName evidence="5 7">Diaminopimelate decarboxylase</fullName>
        <ecNumber evidence="5 7">4.1.1.20</ecNumber>
    </recommendedName>
</protein>
<evidence type="ECO:0000256" key="3">
    <source>
        <dbReference type="ARBA" id="ARBA00022898"/>
    </source>
</evidence>
<comment type="catalytic activity">
    <reaction evidence="7">
        <text>meso-2,6-diaminopimelate + H(+) = L-lysine + CO2</text>
        <dbReference type="Rhea" id="RHEA:15101"/>
        <dbReference type="ChEBI" id="CHEBI:15378"/>
        <dbReference type="ChEBI" id="CHEBI:16526"/>
        <dbReference type="ChEBI" id="CHEBI:32551"/>
        <dbReference type="ChEBI" id="CHEBI:57791"/>
        <dbReference type="EC" id="4.1.1.20"/>
    </reaction>
</comment>
<gene>
    <name evidence="9" type="primary">lysA</name>
    <name evidence="9" type="ORF">NCTC11179_02061</name>
</gene>
<dbReference type="InterPro" id="IPR022653">
    <property type="entry name" value="De-COase2_pyr-phos_BS"/>
</dbReference>
<dbReference type="Gene3D" id="2.40.37.10">
    <property type="entry name" value="Lyase, Ornithine Decarboxylase, Chain A, domain 1"/>
    <property type="match status" value="1"/>
</dbReference>
<reference evidence="9 10" key="1">
    <citation type="submission" date="2018-06" db="EMBL/GenBank/DDBJ databases">
        <authorList>
            <consortium name="Pathogen Informatics"/>
            <person name="Doyle S."/>
        </authorList>
    </citation>
    <scope>NUCLEOTIDE SEQUENCE [LARGE SCALE GENOMIC DNA]</scope>
    <source>
        <strain evidence="9 10">NCTC11179</strain>
    </source>
</reference>
<dbReference type="InterPro" id="IPR029066">
    <property type="entry name" value="PLP-binding_barrel"/>
</dbReference>
<proteinExistence type="predicted"/>
<dbReference type="InterPro" id="IPR002986">
    <property type="entry name" value="DAP_deCOOHase_LysA"/>
</dbReference>
<feature type="modified residue" description="N6-(pyridoxal phosphate)lysine" evidence="6">
    <location>
        <position position="48"/>
    </location>
</feature>
<dbReference type="PROSITE" id="PS00879">
    <property type="entry name" value="ODR_DC_2_2"/>
    <property type="match status" value="1"/>
</dbReference>
<dbReference type="Pfam" id="PF02784">
    <property type="entry name" value="Orn_Arg_deC_N"/>
    <property type="match status" value="1"/>
</dbReference>
<dbReference type="GO" id="GO:0009089">
    <property type="term" value="P:lysine biosynthetic process via diaminopimelate"/>
    <property type="evidence" value="ECO:0007669"/>
    <property type="project" value="UniProtKB-UniRule"/>
</dbReference>
<name>A0A378RS46_MYROD</name>
<dbReference type="PRINTS" id="PR01179">
    <property type="entry name" value="ODADCRBXLASE"/>
</dbReference>
<comment type="cofactor">
    <cofactor evidence="1 6 7">
        <name>pyridoxal 5'-phosphate</name>
        <dbReference type="ChEBI" id="CHEBI:597326"/>
    </cofactor>
</comment>
<dbReference type="UniPathway" id="UPA00034">
    <property type="reaction ID" value="UER00027"/>
</dbReference>
<feature type="domain" description="Orn/DAP/Arg decarboxylase 2 N-terminal" evidence="8">
    <location>
        <begin position="33"/>
        <end position="273"/>
    </location>
</feature>
<keyword evidence="2 7" id="KW-0210">Decarboxylase</keyword>